<evidence type="ECO:0000313" key="2">
    <source>
        <dbReference type="Proteomes" id="UP000261739"/>
    </source>
</evidence>
<dbReference type="Proteomes" id="UP000261739">
    <property type="component" value="Unassembled WGS sequence"/>
</dbReference>
<dbReference type="Gene3D" id="3.30.920.30">
    <property type="entry name" value="Hypothetical protein"/>
    <property type="match status" value="1"/>
</dbReference>
<dbReference type="InterPro" id="IPR038570">
    <property type="entry name" value="HicA_sf"/>
</dbReference>
<accession>A0A3D4SW39</accession>
<dbReference type="SUPFAM" id="SSF54786">
    <property type="entry name" value="YcfA/nrd intein domain"/>
    <property type="match status" value="1"/>
</dbReference>
<reference evidence="1 2" key="1">
    <citation type="journal article" date="2018" name="Nat. Biotechnol.">
        <title>A standardized bacterial taxonomy based on genome phylogeny substantially revises the tree of life.</title>
        <authorList>
            <person name="Parks D.H."/>
            <person name="Chuvochina M."/>
            <person name="Waite D.W."/>
            <person name="Rinke C."/>
            <person name="Skarshewski A."/>
            <person name="Chaumeil P.A."/>
            <person name="Hugenholtz P."/>
        </authorList>
    </citation>
    <scope>NUCLEOTIDE SEQUENCE [LARGE SCALE GENOMIC DNA]</scope>
    <source>
        <strain evidence="1">UBA11247</strain>
    </source>
</reference>
<dbReference type="EMBL" id="DQID01000001">
    <property type="protein sequence ID" value="HCT13227.1"/>
    <property type="molecule type" value="Genomic_DNA"/>
</dbReference>
<organism evidence="1 2">
    <name type="scientific">Corynebacterium nuruki</name>
    <dbReference type="NCBI Taxonomy" id="1032851"/>
    <lineage>
        <taxon>Bacteria</taxon>
        <taxon>Bacillati</taxon>
        <taxon>Actinomycetota</taxon>
        <taxon>Actinomycetes</taxon>
        <taxon>Mycobacteriales</taxon>
        <taxon>Corynebacteriaceae</taxon>
        <taxon>Corynebacterium</taxon>
    </lineage>
</organism>
<comment type="caution">
    <text evidence="1">The sequence shown here is derived from an EMBL/GenBank/DDBJ whole genome shotgun (WGS) entry which is preliminary data.</text>
</comment>
<dbReference type="AlphaFoldDB" id="A0A3D4SW39"/>
<name>A0A3D4SW39_9CORY</name>
<proteinExistence type="predicted"/>
<sequence>MKYRDLVQRLHAAGFVRTRQGKGDHEVWTAPCLDRPVIITRTREVSPAVTRNALKAIERITKG</sequence>
<protein>
    <submittedName>
        <fullName evidence="1">Addiction module toxin, HicA family</fullName>
    </submittedName>
</protein>
<evidence type="ECO:0000313" key="1">
    <source>
        <dbReference type="EMBL" id="HCT13227.1"/>
    </source>
</evidence>
<gene>
    <name evidence="1" type="ORF">DIW82_00090</name>
</gene>